<keyword evidence="2" id="KW-1185">Reference proteome</keyword>
<dbReference type="Proteomes" id="UP000830671">
    <property type="component" value="Chromosome 5"/>
</dbReference>
<accession>A0A9Q8SWK9</accession>
<dbReference type="EMBL" id="CP019477">
    <property type="protein sequence ID" value="UQC84086.1"/>
    <property type="molecule type" value="Genomic_DNA"/>
</dbReference>
<reference evidence="1" key="1">
    <citation type="journal article" date="2021" name="Mol. Plant Microbe Interact.">
        <title>Complete Genome Sequence of the Plant-Pathogenic Fungus Colletotrichum lupini.</title>
        <authorList>
            <person name="Baroncelli R."/>
            <person name="Pensec F."/>
            <person name="Da Lio D."/>
            <person name="Boufleur T."/>
            <person name="Vicente I."/>
            <person name="Sarrocco S."/>
            <person name="Picot A."/>
            <person name="Baraldi E."/>
            <person name="Sukno S."/>
            <person name="Thon M."/>
            <person name="Le Floch G."/>
        </authorList>
    </citation>
    <scope>NUCLEOTIDE SEQUENCE</scope>
    <source>
        <strain evidence="1">IMI 504893</strain>
    </source>
</reference>
<dbReference type="RefSeq" id="XP_049145704.1">
    <property type="nucleotide sequence ID" value="XM_049288560.1"/>
</dbReference>
<evidence type="ECO:0000313" key="2">
    <source>
        <dbReference type="Proteomes" id="UP000830671"/>
    </source>
</evidence>
<protein>
    <submittedName>
        <fullName evidence="1">Uncharacterized protein</fullName>
    </submittedName>
</protein>
<evidence type="ECO:0000313" key="1">
    <source>
        <dbReference type="EMBL" id="UQC84086.1"/>
    </source>
</evidence>
<proteinExistence type="predicted"/>
<gene>
    <name evidence="1" type="ORF">CLUP02_09582</name>
</gene>
<name>A0A9Q8SWK9_9PEZI</name>
<dbReference type="GeneID" id="73343570"/>
<sequence length="277" mass="30103">MEVNDVADVVDEAECDEEDYNISAAMLQWLYTGYSRHRKTLKVDLSASLLERNFNISCSPVCERLPFAPATNPLKLTAQYLHGPHDLMAQLASGGPHRYLWQGLNNPSGCLSVPNQAEPHQNGKRLFEDRTLAFQLGTRRGSVPISPLGTLLSLTKAGLVGCCRTADQSSSALCPTIDFASLPHESSYATDIGSHISSAVPNWLGRVIKENDAVIDLAEASRASKSLIENVVIPITSTRLWILGNLEYDVALSHDVTMSHQYVQVVGAVSEAVDNTA</sequence>
<dbReference type="KEGG" id="clup:CLUP02_09582"/>
<organism evidence="1 2">
    <name type="scientific">Colletotrichum lupini</name>
    <dbReference type="NCBI Taxonomy" id="145971"/>
    <lineage>
        <taxon>Eukaryota</taxon>
        <taxon>Fungi</taxon>
        <taxon>Dikarya</taxon>
        <taxon>Ascomycota</taxon>
        <taxon>Pezizomycotina</taxon>
        <taxon>Sordariomycetes</taxon>
        <taxon>Hypocreomycetidae</taxon>
        <taxon>Glomerellales</taxon>
        <taxon>Glomerellaceae</taxon>
        <taxon>Colletotrichum</taxon>
        <taxon>Colletotrichum acutatum species complex</taxon>
    </lineage>
</organism>
<dbReference type="AlphaFoldDB" id="A0A9Q8SWK9"/>